<proteinExistence type="predicted"/>
<sequence>GYVLHSPRVPTEESGIMADRKLRDKGYKEDMAKGKMLRYEDSLPRLPVPGLEETAKRYLKSVHPLLTPEEFSNTSKAVEEFVKPGGIGQKLQARLVKKQQDPEVRNWIYEWWNDAAYLGYRDPVIPYVSYFYAHRDDRKRRDPSKRAAAMVTAVLDFKKQVDEKSLEPEYMKKLPMAMSSYEHMFNCCRIPAKPVDYSAKYKYEEHPYLVVIRKNQFFKVYHEANGKQLNTTELEQQFRRIYDMAEKSSPIGILTSQNRDAWAEVRQIPVAHKSIPSNML</sequence>
<comment type="caution">
    <text evidence="1">The sequence shown here is derived from an EMBL/GenBank/DDBJ whole genome shotgun (WGS) entry which is preliminary data.</text>
</comment>
<evidence type="ECO:0000313" key="2">
    <source>
        <dbReference type="Proteomes" id="UP001186974"/>
    </source>
</evidence>
<evidence type="ECO:0000313" key="1">
    <source>
        <dbReference type="EMBL" id="KAK3059654.1"/>
    </source>
</evidence>
<keyword evidence="2" id="KW-1185">Reference proteome</keyword>
<feature type="non-terminal residue" evidence="1">
    <location>
        <position position="1"/>
    </location>
</feature>
<dbReference type="Proteomes" id="UP001186974">
    <property type="component" value="Unassembled WGS sequence"/>
</dbReference>
<gene>
    <name evidence="1" type="ORF">LTS18_010352</name>
</gene>
<reference evidence="1" key="1">
    <citation type="submission" date="2024-09" db="EMBL/GenBank/DDBJ databases">
        <title>Black Yeasts Isolated from many extreme environments.</title>
        <authorList>
            <person name="Coleine C."/>
            <person name="Stajich J.E."/>
            <person name="Selbmann L."/>
        </authorList>
    </citation>
    <scope>NUCLEOTIDE SEQUENCE</scope>
    <source>
        <strain evidence="1">CCFEE 5737</strain>
    </source>
</reference>
<organism evidence="1 2">
    <name type="scientific">Coniosporium uncinatum</name>
    <dbReference type="NCBI Taxonomy" id="93489"/>
    <lineage>
        <taxon>Eukaryota</taxon>
        <taxon>Fungi</taxon>
        <taxon>Dikarya</taxon>
        <taxon>Ascomycota</taxon>
        <taxon>Pezizomycotina</taxon>
        <taxon>Dothideomycetes</taxon>
        <taxon>Dothideomycetes incertae sedis</taxon>
        <taxon>Coniosporium</taxon>
    </lineage>
</organism>
<dbReference type="EMBL" id="JAWDJW010009219">
    <property type="protein sequence ID" value="KAK3059654.1"/>
    <property type="molecule type" value="Genomic_DNA"/>
</dbReference>
<protein>
    <submittedName>
        <fullName evidence="1">Uncharacterized protein</fullName>
    </submittedName>
</protein>
<accession>A0ACC3CZM0</accession>
<name>A0ACC3CZM0_9PEZI</name>